<dbReference type="EMBL" id="CAFAAB010000174">
    <property type="protein sequence ID" value="CAB4791852.1"/>
    <property type="molecule type" value="Genomic_DNA"/>
</dbReference>
<reference evidence="10" key="1">
    <citation type="submission" date="2020-05" db="EMBL/GenBank/DDBJ databases">
        <authorList>
            <person name="Chiriac C."/>
            <person name="Salcher M."/>
            <person name="Ghai R."/>
            <person name="Kavagutti S V."/>
        </authorList>
    </citation>
    <scope>NUCLEOTIDE SEQUENCE</scope>
</reference>
<keyword evidence="6" id="KW-0547">Nucleotide-binding</keyword>
<dbReference type="InterPro" id="IPR036043">
    <property type="entry name" value="Phosphoglycerate_kinase_sf"/>
</dbReference>
<gene>
    <name evidence="10" type="ORF">UFOPK2958_01273</name>
</gene>
<evidence type="ECO:0000256" key="2">
    <source>
        <dbReference type="ARBA" id="ARBA00004838"/>
    </source>
</evidence>
<evidence type="ECO:0000256" key="8">
    <source>
        <dbReference type="ARBA" id="ARBA00022840"/>
    </source>
</evidence>
<dbReference type="PANTHER" id="PTHR11406:SF23">
    <property type="entry name" value="PHOSPHOGLYCERATE KINASE 1, CHLOROPLASTIC-RELATED"/>
    <property type="match status" value="1"/>
</dbReference>
<evidence type="ECO:0000256" key="7">
    <source>
        <dbReference type="ARBA" id="ARBA00022777"/>
    </source>
</evidence>
<dbReference type="GO" id="GO:0004618">
    <property type="term" value="F:phosphoglycerate kinase activity"/>
    <property type="evidence" value="ECO:0007669"/>
    <property type="project" value="UniProtKB-EC"/>
</dbReference>
<dbReference type="EC" id="2.7.2.3" evidence="4"/>
<comment type="pathway">
    <text evidence="2">Carbohydrate degradation; glycolysis; pyruvate from D-glyceraldehyde 3-phosphate: step 2/5.</text>
</comment>
<dbReference type="InterPro" id="IPR015911">
    <property type="entry name" value="Phosphoglycerate_kinase_CS"/>
</dbReference>
<dbReference type="HAMAP" id="MF_00145">
    <property type="entry name" value="Phosphoglyc_kinase"/>
    <property type="match status" value="1"/>
</dbReference>
<dbReference type="Pfam" id="PF00162">
    <property type="entry name" value="PGK"/>
    <property type="match status" value="1"/>
</dbReference>
<dbReference type="PANTHER" id="PTHR11406">
    <property type="entry name" value="PHOSPHOGLYCERATE KINASE"/>
    <property type="match status" value="1"/>
</dbReference>
<keyword evidence="7" id="KW-0418">Kinase</keyword>
<dbReference type="GO" id="GO:0006096">
    <property type="term" value="P:glycolytic process"/>
    <property type="evidence" value="ECO:0007669"/>
    <property type="project" value="UniProtKB-KW"/>
</dbReference>
<dbReference type="AlphaFoldDB" id="A0A6J6X4X3"/>
<dbReference type="PRINTS" id="PR00477">
    <property type="entry name" value="PHGLYCKINASE"/>
</dbReference>
<dbReference type="GO" id="GO:0006094">
    <property type="term" value="P:gluconeogenesis"/>
    <property type="evidence" value="ECO:0007669"/>
    <property type="project" value="TreeGrafter"/>
</dbReference>
<name>A0A6J6X4X3_9ZZZZ</name>
<dbReference type="InterPro" id="IPR001576">
    <property type="entry name" value="Phosphoglycerate_kinase"/>
</dbReference>
<dbReference type="SUPFAM" id="SSF53748">
    <property type="entry name" value="Phosphoglycerate kinase"/>
    <property type="match status" value="1"/>
</dbReference>
<dbReference type="FunFam" id="3.40.50.1260:FF:000031">
    <property type="entry name" value="Phosphoglycerate kinase 1"/>
    <property type="match status" value="1"/>
</dbReference>
<accession>A0A6J6X4X3</accession>
<organism evidence="10">
    <name type="scientific">freshwater metagenome</name>
    <dbReference type="NCBI Taxonomy" id="449393"/>
    <lineage>
        <taxon>unclassified sequences</taxon>
        <taxon>metagenomes</taxon>
        <taxon>ecological metagenomes</taxon>
    </lineage>
</organism>
<dbReference type="Gene3D" id="3.40.50.1260">
    <property type="entry name" value="Phosphoglycerate kinase, N-terminal domain"/>
    <property type="match status" value="3"/>
</dbReference>
<proteinExistence type="inferred from homology"/>
<evidence type="ECO:0000256" key="4">
    <source>
        <dbReference type="ARBA" id="ARBA00013061"/>
    </source>
</evidence>
<dbReference type="PROSITE" id="PS00111">
    <property type="entry name" value="PGLYCERATE_KINASE"/>
    <property type="match status" value="1"/>
</dbReference>
<dbReference type="PIRSF" id="PIRSF000724">
    <property type="entry name" value="Pgk"/>
    <property type="match status" value="1"/>
</dbReference>
<evidence type="ECO:0000256" key="9">
    <source>
        <dbReference type="ARBA" id="ARBA00023152"/>
    </source>
</evidence>
<comment type="catalytic activity">
    <reaction evidence="1">
        <text>(2R)-3-phosphoglycerate + ATP = (2R)-3-phospho-glyceroyl phosphate + ADP</text>
        <dbReference type="Rhea" id="RHEA:14801"/>
        <dbReference type="ChEBI" id="CHEBI:30616"/>
        <dbReference type="ChEBI" id="CHEBI:57604"/>
        <dbReference type="ChEBI" id="CHEBI:58272"/>
        <dbReference type="ChEBI" id="CHEBI:456216"/>
        <dbReference type="EC" id="2.7.2.3"/>
    </reaction>
</comment>
<evidence type="ECO:0000313" key="10">
    <source>
        <dbReference type="EMBL" id="CAB4791852.1"/>
    </source>
</evidence>
<dbReference type="InterPro" id="IPR015824">
    <property type="entry name" value="Phosphoglycerate_kinase_N"/>
</dbReference>
<evidence type="ECO:0000256" key="6">
    <source>
        <dbReference type="ARBA" id="ARBA00022741"/>
    </source>
</evidence>
<dbReference type="GO" id="GO:0005524">
    <property type="term" value="F:ATP binding"/>
    <property type="evidence" value="ECO:0007669"/>
    <property type="project" value="UniProtKB-KW"/>
</dbReference>
<protein>
    <recommendedName>
        <fullName evidence="4">phosphoglycerate kinase</fullName>
        <ecNumber evidence="4">2.7.2.3</ecNumber>
    </recommendedName>
</protein>
<keyword evidence="9" id="KW-0324">Glycolysis</keyword>
<dbReference type="GO" id="GO:0043531">
    <property type="term" value="F:ADP binding"/>
    <property type="evidence" value="ECO:0007669"/>
    <property type="project" value="TreeGrafter"/>
</dbReference>
<dbReference type="GO" id="GO:0005829">
    <property type="term" value="C:cytosol"/>
    <property type="evidence" value="ECO:0007669"/>
    <property type="project" value="TreeGrafter"/>
</dbReference>
<keyword evidence="5" id="KW-0808">Transferase</keyword>
<evidence type="ECO:0000256" key="5">
    <source>
        <dbReference type="ARBA" id="ARBA00022679"/>
    </source>
</evidence>
<comment type="similarity">
    <text evidence="3">Belongs to the phosphoglycerate kinase family.</text>
</comment>
<evidence type="ECO:0000256" key="3">
    <source>
        <dbReference type="ARBA" id="ARBA00008982"/>
    </source>
</evidence>
<keyword evidence="8" id="KW-0067">ATP-binding</keyword>
<evidence type="ECO:0000256" key="1">
    <source>
        <dbReference type="ARBA" id="ARBA00000642"/>
    </source>
</evidence>
<sequence>MRLPSIDDLGDIAGKRVLVRVDFNVPLAERNGKFVVTDDFRIRSALPLFRDLQARGAEVSACTHLGRPLGEPVAKYSVEPVREHLDTLIDDVHLLENLRFSPGEEGNDRSFGIELTDSYDCYVNEAFGVSHRAHASIMVPPTLIPSAAGPNLAHEVETLTGLLMNPRRPFVAIVGGAKVADKLGITKVLVEKADAVIVGGGMAFTFWRALGRTIGDSLVDDSRIDEVAELLASGRVHIPDDVWALPTGSPFGSGGSEKPTHYTGNIPDGFIALDIGPDTSRRFAEIVSSAGTVLWNGPMGVFEDPRLAAGTRAVADALAGSDAISVVGGGDSAAAVEQFGVASQMSFISTGGGASLELLEFGDLPGLRALRGE</sequence>